<dbReference type="GO" id="GO:0005737">
    <property type="term" value="C:cytoplasm"/>
    <property type="evidence" value="ECO:0007669"/>
    <property type="project" value="TreeGrafter"/>
</dbReference>
<sequence>MSFSRAASEAPVVPPRSPVHIAAKEPSNLRHTSPGPGLPPSAKETPISIASALLPSTKPTSASAEREKERESVGKGAAEKKPQTPEPELEDDGSEVIEMETFEQILELDEDDTHDFSFGMVVAYFSQASQTFNEMDEALKAQDLEKLSQLGHFLKGSSAALGVAKVQATCEIIQHLGKMREDERPISQTDALNKLRPLLARVKKEYAVAESWLRNFYEEQGLRE</sequence>
<dbReference type="SUPFAM" id="SSF47226">
    <property type="entry name" value="Histidine-containing phosphotransfer domain, HPT domain"/>
    <property type="match status" value="1"/>
</dbReference>
<dbReference type="Pfam" id="PF01627">
    <property type="entry name" value="Hpt"/>
    <property type="match status" value="1"/>
</dbReference>
<feature type="compositionally biased region" description="Basic and acidic residues" evidence="2">
    <location>
        <begin position="64"/>
        <end position="83"/>
    </location>
</feature>
<dbReference type="SMART" id="SM00073">
    <property type="entry name" value="HPT"/>
    <property type="match status" value="1"/>
</dbReference>
<dbReference type="Proteomes" id="UP000813824">
    <property type="component" value="Unassembled WGS sequence"/>
</dbReference>
<dbReference type="OrthoDB" id="1673781at2759"/>
<evidence type="ECO:0000256" key="2">
    <source>
        <dbReference type="SAM" id="MobiDB-lite"/>
    </source>
</evidence>
<dbReference type="PANTHER" id="PTHR28242:SF52">
    <property type="entry name" value="PHOSPHORELAY INTERMEDIATE PROTEIN YPD1"/>
    <property type="match status" value="1"/>
</dbReference>
<dbReference type="GO" id="GO:0000160">
    <property type="term" value="P:phosphorelay signal transduction system"/>
    <property type="evidence" value="ECO:0007669"/>
    <property type="project" value="InterPro"/>
</dbReference>
<accession>A0A8K0UGF6</accession>
<evidence type="ECO:0000313" key="4">
    <source>
        <dbReference type="EMBL" id="KAH8079813.1"/>
    </source>
</evidence>
<dbReference type="GO" id="GO:0009927">
    <property type="term" value="F:histidine phosphotransfer kinase activity"/>
    <property type="evidence" value="ECO:0007669"/>
    <property type="project" value="InterPro"/>
</dbReference>
<dbReference type="PROSITE" id="PS50894">
    <property type="entry name" value="HPT"/>
    <property type="match status" value="1"/>
</dbReference>
<dbReference type="InterPro" id="IPR036641">
    <property type="entry name" value="HPT_dom_sf"/>
</dbReference>
<feature type="region of interest" description="Disordered" evidence="2">
    <location>
        <begin position="1"/>
        <end position="95"/>
    </location>
</feature>
<gene>
    <name evidence="4" type="ORF">BXZ70DRAFT_1050545</name>
</gene>
<comment type="caution">
    <text evidence="4">The sequence shown here is derived from an EMBL/GenBank/DDBJ whole genome shotgun (WGS) entry which is preliminary data.</text>
</comment>
<dbReference type="InterPro" id="IPR008207">
    <property type="entry name" value="Sig_transdc_His_kin_Hpt_dom"/>
</dbReference>
<reference evidence="4" key="1">
    <citation type="journal article" date="2021" name="New Phytol.">
        <title>Evolutionary innovations through gain and loss of genes in the ectomycorrhizal Boletales.</title>
        <authorList>
            <person name="Wu G."/>
            <person name="Miyauchi S."/>
            <person name="Morin E."/>
            <person name="Kuo A."/>
            <person name="Drula E."/>
            <person name="Varga T."/>
            <person name="Kohler A."/>
            <person name="Feng B."/>
            <person name="Cao Y."/>
            <person name="Lipzen A."/>
            <person name="Daum C."/>
            <person name="Hundley H."/>
            <person name="Pangilinan J."/>
            <person name="Johnson J."/>
            <person name="Barry K."/>
            <person name="LaButti K."/>
            <person name="Ng V."/>
            <person name="Ahrendt S."/>
            <person name="Min B."/>
            <person name="Choi I.G."/>
            <person name="Park H."/>
            <person name="Plett J.M."/>
            <person name="Magnuson J."/>
            <person name="Spatafora J.W."/>
            <person name="Nagy L.G."/>
            <person name="Henrissat B."/>
            <person name="Grigoriev I.V."/>
            <person name="Yang Z.L."/>
            <person name="Xu J."/>
            <person name="Martin F.M."/>
        </authorList>
    </citation>
    <scope>NUCLEOTIDE SEQUENCE</scope>
    <source>
        <strain evidence="4">KKN 215</strain>
    </source>
</reference>
<keyword evidence="1" id="KW-0597">Phosphoprotein</keyword>
<feature type="domain" description="HPt" evidence="3">
    <location>
        <begin position="113"/>
        <end position="212"/>
    </location>
</feature>
<proteinExistence type="predicted"/>
<evidence type="ECO:0000313" key="5">
    <source>
        <dbReference type="Proteomes" id="UP000813824"/>
    </source>
</evidence>
<protein>
    <submittedName>
        <fullName evidence="4">Histidine-phosphotransfer domain HPT domain-containing protein</fullName>
    </submittedName>
</protein>
<dbReference type="EMBL" id="JAEVFJ010000055">
    <property type="protein sequence ID" value="KAH8079813.1"/>
    <property type="molecule type" value="Genomic_DNA"/>
</dbReference>
<dbReference type="CDD" id="cd00088">
    <property type="entry name" value="HPT"/>
    <property type="match status" value="1"/>
</dbReference>
<dbReference type="Gene3D" id="1.20.120.160">
    <property type="entry name" value="HPT domain"/>
    <property type="match status" value="1"/>
</dbReference>
<dbReference type="PANTHER" id="PTHR28242">
    <property type="entry name" value="PHOSPHORELAY INTERMEDIATE PROTEIN YPD1"/>
    <property type="match status" value="1"/>
</dbReference>
<feature type="modified residue" description="Phosphohistidine" evidence="1">
    <location>
        <position position="152"/>
    </location>
</feature>
<dbReference type="InterPro" id="IPR045871">
    <property type="entry name" value="AHP1-5/YPD1"/>
</dbReference>
<dbReference type="GO" id="GO:0043424">
    <property type="term" value="F:protein histidine kinase binding"/>
    <property type="evidence" value="ECO:0007669"/>
    <property type="project" value="InterPro"/>
</dbReference>
<organism evidence="4 5">
    <name type="scientific">Cristinia sonorae</name>
    <dbReference type="NCBI Taxonomy" id="1940300"/>
    <lineage>
        <taxon>Eukaryota</taxon>
        <taxon>Fungi</taxon>
        <taxon>Dikarya</taxon>
        <taxon>Basidiomycota</taxon>
        <taxon>Agaricomycotina</taxon>
        <taxon>Agaricomycetes</taxon>
        <taxon>Agaricomycetidae</taxon>
        <taxon>Agaricales</taxon>
        <taxon>Pleurotineae</taxon>
        <taxon>Stephanosporaceae</taxon>
        <taxon>Cristinia</taxon>
    </lineage>
</organism>
<evidence type="ECO:0000259" key="3">
    <source>
        <dbReference type="PROSITE" id="PS50894"/>
    </source>
</evidence>
<dbReference type="AlphaFoldDB" id="A0A8K0UGF6"/>
<evidence type="ECO:0000256" key="1">
    <source>
        <dbReference type="PROSITE-ProRule" id="PRU00110"/>
    </source>
</evidence>
<name>A0A8K0UGF6_9AGAR</name>
<dbReference type="GO" id="GO:0005634">
    <property type="term" value="C:nucleus"/>
    <property type="evidence" value="ECO:0007669"/>
    <property type="project" value="TreeGrafter"/>
</dbReference>
<keyword evidence="5" id="KW-1185">Reference proteome</keyword>